<feature type="domain" description="Nudix hydrolase" evidence="2">
    <location>
        <begin position="48"/>
        <end position="187"/>
    </location>
</feature>
<dbReference type="CDD" id="cd03674">
    <property type="entry name" value="NUDIX_Hydrolase"/>
    <property type="match status" value="1"/>
</dbReference>
<dbReference type="PROSITE" id="PS51462">
    <property type="entry name" value="NUDIX"/>
    <property type="match status" value="1"/>
</dbReference>
<dbReference type="Gene3D" id="3.90.79.10">
    <property type="entry name" value="Nucleoside Triphosphate Pyrophosphohydrolase"/>
    <property type="match status" value="1"/>
</dbReference>
<dbReference type="AlphaFoldDB" id="A0A3G8JUD1"/>
<dbReference type="Pfam" id="PF00293">
    <property type="entry name" value="NUDIX"/>
    <property type="match status" value="1"/>
</dbReference>
<gene>
    <name evidence="3" type="ORF">D7316_05385</name>
</gene>
<dbReference type="InterPro" id="IPR000086">
    <property type="entry name" value="NUDIX_hydrolase_dom"/>
</dbReference>
<dbReference type="EMBL" id="CP033972">
    <property type="protein sequence ID" value="AZG48764.1"/>
    <property type="molecule type" value="Genomic_DNA"/>
</dbReference>
<dbReference type="SUPFAM" id="SSF55811">
    <property type="entry name" value="Nudix"/>
    <property type="match status" value="1"/>
</dbReference>
<dbReference type="PANTHER" id="PTHR43736">
    <property type="entry name" value="ADP-RIBOSE PYROPHOSPHATASE"/>
    <property type="match status" value="1"/>
</dbReference>
<sequence length="194" mass="20740">MSAASLRASSIETLRSWTAPDPEQDSLRHTYLAFLDATAAACLRASEPGHITASAIVFDATLSHVLLTLHPRVGKWIQLGGHCEESDDTLADAATREAREESGIPDLHIATGPVHLHTHPITCSLGVPTRHLDVRFAAVASPTADGTPPRIVRSDESVDLAWWPIDDLPAHTDAVDTPILIRRGLTACRTAGLG</sequence>
<evidence type="ECO:0000313" key="3">
    <source>
        <dbReference type="EMBL" id="AZG48764.1"/>
    </source>
</evidence>
<protein>
    <recommendedName>
        <fullName evidence="2">Nudix hydrolase domain-containing protein</fullName>
    </recommendedName>
</protein>
<evidence type="ECO:0000313" key="4">
    <source>
        <dbReference type="Proteomes" id="UP000271469"/>
    </source>
</evidence>
<organism evidence="3 4">
    <name type="scientific">Gordonia insulae</name>
    <dbReference type="NCBI Taxonomy" id="2420509"/>
    <lineage>
        <taxon>Bacteria</taxon>
        <taxon>Bacillati</taxon>
        <taxon>Actinomycetota</taxon>
        <taxon>Actinomycetes</taxon>
        <taxon>Mycobacteriales</taxon>
        <taxon>Gordoniaceae</taxon>
        <taxon>Gordonia</taxon>
    </lineage>
</organism>
<evidence type="ECO:0000259" key="2">
    <source>
        <dbReference type="PROSITE" id="PS51462"/>
    </source>
</evidence>
<dbReference type="OrthoDB" id="129709at2"/>
<proteinExistence type="inferred from homology"/>
<dbReference type="KEGG" id="gom:D7316_05385"/>
<dbReference type="RefSeq" id="WP_124710920.1">
    <property type="nucleotide sequence ID" value="NZ_CP033972.1"/>
</dbReference>
<dbReference type="Proteomes" id="UP000271469">
    <property type="component" value="Chromosome"/>
</dbReference>
<name>A0A3G8JUD1_9ACTN</name>
<accession>A0A3G8JUD1</accession>
<reference evidence="3 4" key="1">
    <citation type="submission" date="2018-11" db="EMBL/GenBank/DDBJ databases">
        <title>Gordonia insulae sp. nov., isolated from an island soil.</title>
        <authorList>
            <person name="Kim Y.S."/>
            <person name="Kim S.B."/>
        </authorList>
    </citation>
    <scope>NUCLEOTIDE SEQUENCE [LARGE SCALE GENOMIC DNA]</scope>
    <source>
        <strain evidence="3 4">MMS17-SY073</strain>
    </source>
</reference>
<dbReference type="InterPro" id="IPR015797">
    <property type="entry name" value="NUDIX_hydrolase-like_dom_sf"/>
</dbReference>
<keyword evidence="4" id="KW-1185">Reference proteome</keyword>
<comment type="similarity">
    <text evidence="1">Belongs to the Nudix hydrolase family.</text>
</comment>
<evidence type="ECO:0000256" key="1">
    <source>
        <dbReference type="ARBA" id="ARBA00005582"/>
    </source>
</evidence>
<dbReference type="PANTHER" id="PTHR43736:SF1">
    <property type="entry name" value="DIHYDRONEOPTERIN TRIPHOSPHATE DIPHOSPHATASE"/>
    <property type="match status" value="1"/>
</dbReference>